<evidence type="ECO:0000256" key="3">
    <source>
        <dbReference type="ARBA" id="ARBA00023306"/>
    </source>
</evidence>
<name>A0A288Q5V9_9LACO</name>
<gene>
    <name evidence="5" type="primary">sepF</name>
    <name evidence="7" type="ORF">DFP99_0111</name>
</gene>
<dbReference type="Pfam" id="PF04472">
    <property type="entry name" value="SepF"/>
    <property type="match status" value="1"/>
</dbReference>
<dbReference type="GO" id="GO:0005737">
    <property type="term" value="C:cytoplasm"/>
    <property type="evidence" value="ECO:0007669"/>
    <property type="project" value="UniProtKB-SubCell"/>
</dbReference>
<organism evidence="7 8">
    <name type="scientific">Weissella soli</name>
    <dbReference type="NCBI Taxonomy" id="155866"/>
    <lineage>
        <taxon>Bacteria</taxon>
        <taxon>Bacillati</taxon>
        <taxon>Bacillota</taxon>
        <taxon>Bacilli</taxon>
        <taxon>Lactobacillales</taxon>
        <taxon>Lactobacillaceae</taxon>
        <taxon>Weissella</taxon>
    </lineage>
</organism>
<dbReference type="AlphaFoldDB" id="A0A288Q5V9"/>
<dbReference type="HAMAP" id="MF_01197">
    <property type="entry name" value="SepF"/>
    <property type="match status" value="1"/>
</dbReference>
<keyword evidence="1 5" id="KW-0132">Cell division</keyword>
<feature type="compositionally biased region" description="Polar residues" evidence="6">
    <location>
        <begin position="46"/>
        <end position="61"/>
    </location>
</feature>
<accession>A0A288Q5V9</accession>
<reference evidence="7 8" key="1">
    <citation type="submission" date="2018-07" db="EMBL/GenBank/DDBJ databases">
        <title>Genomic Encyclopedia of Type Strains, Phase III (KMG-III): the genomes of soil and plant-associated and newly described type strains.</title>
        <authorList>
            <person name="Whitman W."/>
        </authorList>
    </citation>
    <scope>NUCLEOTIDE SEQUENCE [LARGE SCALE GENOMIC DNA]</scope>
    <source>
        <strain evidence="7 8">CECT 7031</strain>
    </source>
</reference>
<dbReference type="InterPro" id="IPR023052">
    <property type="entry name" value="Cell_div_SepF"/>
</dbReference>
<comment type="subunit">
    <text evidence="5">Homodimer. Interacts with FtsZ.</text>
</comment>
<comment type="function">
    <text evidence="4 5">Cell division protein that is part of the divisome complex and is recruited early to the Z-ring. Probably stimulates Z-ring formation, perhaps through the cross-linking of FtsZ protofilaments. Its function overlaps with FtsA.</text>
</comment>
<evidence type="ECO:0000256" key="4">
    <source>
        <dbReference type="ARBA" id="ARBA00044936"/>
    </source>
</evidence>
<dbReference type="GO" id="GO:0000917">
    <property type="term" value="P:division septum assembly"/>
    <property type="evidence" value="ECO:0007669"/>
    <property type="project" value="UniProtKB-KW"/>
</dbReference>
<evidence type="ECO:0000313" key="8">
    <source>
        <dbReference type="Proteomes" id="UP000254912"/>
    </source>
</evidence>
<evidence type="ECO:0000256" key="2">
    <source>
        <dbReference type="ARBA" id="ARBA00023210"/>
    </source>
</evidence>
<keyword evidence="8" id="KW-1185">Reference proteome</keyword>
<feature type="compositionally biased region" description="Low complexity" evidence="6">
    <location>
        <begin position="31"/>
        <end position="45"/>
    </location>
</feature>
<dbReference type="PANTHER" id="PTHR35798">
    <property type="entry name" value="CELL DIVISION PROTEIN SEPF"/>
    <property type="match status" value="1"/>
</dbReference>
<keyword evidence="3 5" id="KW-0131">Cell cycle</keyword>
<dbReference type="EMBL" id="QRAS01000001">
    <property type="protein sequence ID" value="RDL11693.1"/>
    <property type="molecule type" value="Genomic_DNA"/>
</dbReference>
<comment type="similarity">
    <text evidence="5">Belongs to the SepF family.</text>
</comment>
<comment type="caution">
    <text evidence="7">The sequence shown here is derived from an EMBL/GenBank/DDBJ whole genome shotgun (WGS) entry which is preliminary data.</text>
</comment>
<proteinExistence type="inferred from homology"/>
<dbReference type="InterPro" id="IPR038594">
    <property type="entry name" value="SepF-like_sf"/>
</dbReference>
<dbReference type="RefSeq" id="WP_070229765.1">
    <property type="nucleotide sequence ID" value="NZ_BJYO01000002.1"/>
</dbReference>
<dbReference type="OrthoDB" id="9815206at2"/>
<keyword evidence="5" id="KW-0963">Cytoplasm</keyword>
<protein>
    <recommendedName>
        <fullName evidence="5">Cell division protein SepF</fullName>
    </recommendedName>
</protein>
<dbReference type="Proteomes" id="UP000254912">
    <property type="component" value="Unassembled WGS sequence"/>
</dbReference>
<dbReference type="InterPro" id="IPR007561">
    <property type="entry name" value="Cell_div_SepF/SepF-rel"/>
</dbReference>
<dbReference type="Gene3D" id="3.30.110.150">
    <property type="entry name" value="SepF-like protein"/>
    <property type="match status" value="1"/>
</dbReference>
<comment type="subcellular location">
    <subcellularLocation>
        <location evidence="5">Cytoplasm</location>
    </subcellularLocation>
    <text evidence="5">Localizes to the division site, in a FtsZ-dependent manner.</text>
</comment>
<dbReference type="GeneID" id="94545687"/>
<sequence>MGYKDTSVYKLIMGDGQDDFEGDYYDDADTQATSKQATTQAESQTNSAPRSNRNVVNMTSGISASNDGGKIVVFVPRIMSDANTIAQRMIEGEAAVVDFQNMDEAQKQRTLDFLYGVKFAIKGEIKQIGSSNVYLAVPQNFEVGGELTQTLKNNF</sequence>
<feature type="region of interest" description="Disordered" evidence="6">
    <location>
        <begin position="31"/>
        <end position="61"/>
    </location>
</feature>
<dbReference type="KEGG" id="wso:WSWS_00482"/>
<evidence type="ECO:0000256" key="5">
    <source>
        <dbReference type="HAMAP-Rule" id="MF_01197"/>
    </source>
</evidence>
<evidence type="ECO:0000313" key="7">
    <source>
        <dbReference type="EMBL" id="RDL11693.1"/>
    </source>
</evidence>
<keyword evidence="2 5" id="KW-0717">Septation</keyword>
<dbReference type="GO" id="GO:0043093">
    <property type="term" value="P:FtsZ-dependent cytokinesis"/>
    <property type="evidence" value="ECO:0007669"/>
    <property type="project" value="UniProtKB-UniRule"/>
</dbReference>
<evidence type="ECO:0000256" key="1">
    <source>
        <dbReference type="ARBA" id="ARBA00022618"/>
    </source>
</evidence>
<dbReference type="PANTHER" id="PTHR35798:SF1">
    <property type="entry name" value="CELL DIVISION PROTEIN SEPF"/>
    <property type="match status" value="1"/>
</dbReference>
<evidence type="ECO:0000256" key="6">
    <source>
        <dbReference type="SAM" id="MobiDB-lite"/>
    </source>
</evidence>